<evidence type="ECO:0000259" key="1">
    <source>
        <dbReference type="SMART" id="SM01321"/>
    </source>
</evidence>
<dbReference type="InterPro" id="IPR002686">
    <property type="entry name" value="Transposase_17"/>
</dbReference>
<dbReference type="GO" id="GO:0003677">
    <property type="term" value="F:DNA binding"/>
    <property type="evidence" value="ECO:0007669"/>
    <property type="project" value="InterPro"/>
</dbReference>
<keyword evidence="3" id="KW-1185">Reference proteome</keyword>
<evidence type="ECO:0000313" key="3">
    <source>
        <dbReference type="Proteomes" id="UP000199518"/>
    </source>
</evidence>
<dbReference type="GO" id="GO:0004803">
    <property type="term" value="F:transposase activity"/>
    <property type="evidence" value="ECO:0007669"/>
    <property type="project" value="InterPro"/>
</dbReference>
<dbReference type="SUPFAM" id="SSF143422">
    <property type="entry name" value="Transposase IS200-like"/>
    <property type="match status" value="1"/>
</dbReference>
<dbReference type="GO" id="GO:0006313">
    <property type="term" value="P:DNA transposition"/>
    <property type="evidence" value="ECO:0007669"/>
    <property type="project" value="InterPro"/>
</dbReference>
<dbReference type="NCBIfam" id="NF033573">
    <property type="entry name" value="transpos_IS200"/>
    <property type="match status" value="1"/>
</dbReference>
<dbReference type="AlphaFoldDB" id="A0A1I3Q2Q7"/>
<dbReference type="SMART" id="SM01321">
    <property type="entry name" value="Y1_Tnp"/>
    <property type="match status" value="1"/>
</dbReference>
<dbReference type="OrthoDB" id="9798161at2"/>
<feature type="domain" description="Transposase IS200-like" evidence="1">
    <location>
        <begin position="5"/>
        <end position="119"/>
    </location>
</feature>
<dbReference type="Gene3D" id="3.30.70.1290">
    <property type="entry name" value="Transposase IS200-like"/>
    <property type="match status" value="1"/>
</dbReference>
<dbReference type="RefSeq" id="WP_092054591.1">
    <property type="nucleotide sequence ID" value="NZ_FOQD01000017.1"/>
</dbReference>
<accession>A0A1I3Q2Q7</accession>
<dbReference type="Proteomes" id="UP000199518">
    <property type="component" value="Unassembled WGS sequence"/>
</dbReference>
<name>A0A1I3Q2Q7_9PLAN</name>
<dbReference type="PANTHER" id="PTHR33360">
    <property type="entry name" value="TRANSPOSASE FOR INSERTION SEQUENCE ELEMENT IS200"/>
    <property type="match status" value="1"/>
</dbReference>
<dbReference type="EMBL" id="FOQD01000017">
    <property type="protein sequence ID" value="SFJ27902.1"/>
    <property type="molecule type" value="Genomic_DNA"/>
</dbReference>
<dbReference type="PANTHER" id="PTHR33360:SF2">
    <property type="entry name" value="TRANSPOSASE FOR INSERTION SEQUENCE ELEMENT IS200"/>
    <property type="match status" value="1"/>
</dbReference>
<proteinExistence type="predicted"/>
<dbReference type="STRING" id="1576369.SAMN05421753_117119"/>
<sequence length="150" mass="17536">MSQSLTRILVHLVYSTKDRRQILQQDHWEKLWAYQAGIYQDLESPAIIIGGVADHVHALFNLSKNHSLKTIVEEVKKGSSKWLKTVEGRYSTFHWQAGYGAFSVSASNEQSVRSYIERQAEHHAKQSFEDELRALFTRHNVEFDERYVWN</sequence>
<dbReference type="Pfam" id="PF01797">
    <property type="entry name" value="Y1_Tnp"/>
    <property type="match status" value="1"/>
</dbReference>
<protein>
    <submittedName>
        <fullName evidence="2">REP element-mobilizing transposase RayT</fullName>
    </submittedName>
</protein>
<gene>
    <name evidence="2" type="ORF">SAMN05421753_117119</name>
</gene>
<dbReference type="InterPro" id="IPR036515">
    <property type="entry name" value="Transposase_17_sf"/>
</dbReference>
<evidence type="ECO:0000313" key="2">
    <source>
        <dbReference type="EMBL" id="SFJ27902.1"/>
    </source>
</evidence>
<reference evidence="3" key="1">
    <citation type="submission" date="2016-10" db="EMBL/GenBank/DDBJ databases">
        <authorList>
            <person name="Varghese N."/>
            <person name="Submissions S."/>
        </authorList>
    </citation>
    <scope>NUCLEOTIDE SEQUENCE [LARGE SCALE GENOMIC DNA]</scope>
    <source>
        <strain evidence="3">DSM 26348</strain>
    </source>
</reference>
<organism evidence="2 3">
    <name type="scientific">Planctomicrobium piriforme</name>
    <dbReference type="NCBI Taxonomy" id="1576369"/>
    <lineage>
        <taxon>Bacteria</taxon>
        <taxon>Pseudomonadati</taxon>
        <taxon>Planctomycetota</taxon>
        <taxon>Planctomycetia</taxon>
        <taxon>Planctomycetales</taxon>
        <taxon>Planctomycetaceae</taxon>
        <taxon>Planctomicrobium</taxon>
    </lineage>
</organism>